<proteinExistence type="predicted"/>
<keyword evidence="2" id="KW-1003">Cell membrane</keyword>
<evidence type="ECO:0000256" key="6">
    <source>
        <dbReference type="SAM" id="Phobius"/>
    </source>
</evidence>
<dbReference type="PANTHER" id="PTHR30086:SF20">
    <property type="entry name" value="ARGININE EXPORTER PROTEIN ARGO-RELATED"/>
    <property type="match status" value="1"/>
</dbReference>
<feature type="transmembrane region" description="Helical" evidence="6">
    <location>
        <begin position="75"/>
        <end position="92"/>
    </location>
</feature>
<evidence type="ECO:0000256" key="4">
    <source>
        <dbReference type="ARBA" id="ARBA00022989"/>
    </source>
</evidence>
<reference evidence="7 8" key="1">
    <citation type="submission" date="2024-06" db="EMBL/GenBank/DDBJ databases">
        <title>Genomic Encyclopedia of Type Strains, Phase V (KMG-V): Genome sequencing to study the core and pangenomes of soil and plant-associated prokaryotes.</title>
        <authorList>
            <person name="Whitman W."/>
        </authorList>
    </citation>
    <scope>NUCLEOTIDE SEQUENCE [LARGE SCALE GENOMIC DNA]</scope>
    <source>
        <strain evidence="7 8">NE40</strain>
    </source>
</reference>
<keyword evidence="8" id="KW-1185">Reference proteome</keyword>
<dbReference type="RefSeq" id="WP_354011006.1">
    <property type="nucleotide sequence ID" value="NZ_JBEWTA010000001.1"/>
</dbReference>
<feature type="transmembrane region" description="Helical" evidence="6">
    <location>
        <begin position="182"/>
        <end position="198"/>
    </location>
</feature>
<dbReference type="Proteomes" id="UP001549366">
    <property type="component" value="Unassembled WGS sequence"/>
</dbReference>
<evidence type="ECO:0000256" key="5">
    <source>
        <dbReference type="ARBA" id="ARBA00023136"/>
    </source>
</evidence>
<keyword evidence="5 6" id="KW-0472">Membrane</keyword>
<dbReference type="InterPro" id="IPR001123">
    <property type="entry name" value="LeuE-type"/>
</dbReference>
<evidence type="ECO:0000313" key="7">
    <source>
        <dbReference type="EMBL" id="MET4756685.1"/>
    </source>
</evidence>
<feature type="transmembrane region" description="Helical" evidence="6">
    <location>
        <begin position="6"/>
        <end position="26"/>
    </location>
</feature>
<keyword evidence="3 6" id="KW-0812">Transmembrane</keyword>
<dbReference type="PANTHER" id="PTHR30086">
    <property type="entry name" value="ARGININE EXPORTER PROTEIN ARGO"/>
    <property type="match status" value="1"/>
</dbReference>
<keyword evidence="4 6" id="KW-1133">Transmembrane helix</keyword>
<evidence type="ECO:0000256" key="3">
    <source>
        <dbReference type="ARBA" id="ARBA00022692"/>
    </source>
</evidence>
<protein>
    <submittedName>
        <fullName evidence="7">Threonine/homoserine/homoserine lactone efflux protein</fullName>
    </submittedName>
</protein>
<dbReference type="EMBL" id="JBEWTB010000002">
    <property type="protein sequence ID" value="MET4756685.1"/>
    <property type="molecule type" value="Genomic_DNA"/>
</dbReference>
<gene>
    <name evidence="7" type="ORF">V5J35_001877</name>
</gene>
<comment type="caution">
    <text evidence="7">The sequence shown here is derived from an EMBL/GenBank/DDBJ whole genome shotgun (WGS) entry which is preliminary data.</text>
</comment>
<sequence length="199" mass="21493">MLPEIMWLPLITFAFASSVTPGPNNIMLTTSGINFGFVRTIPHITGIALGFLVMFLCVALGLQQAFILLPWLQDVLRAIGVVYMLHLAWKIARSGKAESQTSPLKPMTMLQAALFQFVNAKAVMMAVGAVAVFSAQGEDFVASAVAIGVVFSLVNIPSVTIWAAFGAGIGKLLDTEYKLRRFNYALSFLTAASVVLFFI</sequence>
<comment type="subcellular location">
    <subcellularLocation>
        <location evidence="1">Cell membrane</location>
        <topology evidence="1">Multi-pass membrane protein</topology>
    </subcellularLocation>
</comment>
<feature type="transmembrane region" description="Helical" evidence="6">
    <location>
        <begin position="140"/>
        <end position="170"/>
    </location>
</feature>
<organism evidence="7 8">
    <name type="scientific">Endozoicomonas lisbonensis</name>
    <dbReference type="NCBI Taxonomy" id="3120522"/>
    <lineage>
        <taxon>Bacteria</taxon>
        <taxon>Pseudomonadati</taxon>
        <taxon>Pseudomonadota</taxon>
        <taxon>Gammaproteobacteria</taxon>
        <taxon>Oceanospirillales</taxon>
        <taxon>Endozoicomonadaceae</taxon>
        <taxon>Endozoicomonas</taxon>
    </lineage>
</organism>
<feature type="transmembrane region" description="Helical" evidence="6">
    <location>
        <begin position="47"/>
        <end position="69"/>
    </location>
</feature>
<accession>A0ABV2SFY5</accession>
<dbReference type="Pfam" id="PF01810">
    <property type="entry name" value="LysE"/>
    <property type="match status" value="1"/>
</dbReference>
<feature type="transmembrane region" description="Helical" evidence="6">
    <location>
        <begin position="113"/>
        <end position="134"/>
    </location>
</feature>
<evidence type="ECO:0000313" key="8">
    <source>
        <dbReference type="Proteomes" id="UP001549366"/>
    </source>
</evidence>
<name>A0ABV2SFY5_9GAMM</name>
<evidence type="ECO:0000256" key="1">
    <source>
        <dbReference type="ARBA" id="ARBA00004651"/>
    </source>
</evidence>
<evidence type="ECO:0000256" key="2">
    <source>
        <dbReference type="ARBA" id="ARBA00022475"/>
    </source>
</evidence>